<dbReference type="GO" id="GO:0042573">
    <property type="term" value="P:retinoic acid metabolic process"/>
    <property type="evidence" value="ECO:0007669"/>
    <property type="project" value="TreeGrafter"/>
</dbReference>
<reference evidence="4 5" key="1">
    <citation type="submission" date="2016-07" db="EMBL/GenBank/DDBJ databases">
        <title>Disparate Historic Effective Population Sizes Predicted by Modern Levels of Genome Diversity for the Scaled Quail (Callipepla squamata) and the Northern Bobwhite (Colinus virginianus): Inferences from First and Second Generation Draft Genome Assemblies for Sympatric New World Quail.</title>
        <authorList>
            <person name="Oldeschulte D.L."/>
            <person name="Halley Y.A."/>
            <person name="Bhattarai E.K."/>
            <person name="Brashear W.A."/>
            <person name="Hill J."/>
            <person name="Metz R.P."/>
            <person name="Johnson C.D."/>
            <person name="Rollins D."/>
            <person name="Peterson M.J."/>
            <person name="Bickhart D.M."/>
            <person name="Decker J.E."/>
            <person name="Seabury C.M."/>
        </authorList>
    </citation>
    <scope>NUCLEOTIDE SEQUENCE [LARGE SCALE GENOMIC DNA]</scope>
    <source>
        <strain evidence="4 5">Texas</strain>
        <tissue evidence="4">Leg muscle</tissue>
    </source>
</reference>
<evidence type="ECO:0000313" key="4">
    <source>
        <dbReference type="EMBL" id="OXB68421.1"/>
    </source>
</evidence>
<name>A0A226NLK6_CALSU</name>
<dbReference type="GO" id="GO:0001758">
    <property type="term" value="F:retinal dehydrogenase (NAD+) activity"/>
    <property type="evidence" value="ECO:0007669"/>
    <property type="project" value="TreeGrafter"/>
</dbReference>
<dbReference type="OrthoDB" id="310895at2759"/>
<proteinExistence type="inferred from homology"/>
<keyword evidence="2" id="KW-0520">NAD</keyword>
<dbReference type="STRING" id="9009.A0A226NLK6"/>
<feature type="domain" description="Aldehyde dehydrogenase" evidence="3">
    <location>
        <begin position="23"/>
        <end position="99"/>
    </location>
</feature>
<dbReference type="AlphaFoldDB" id="A0A226NLK6"/>
<sequence length="103" mass="11426">MAHSEALLVLENFIAGKFVPCSSYIDSYNPSTGDVYCRVPDSGKEEVEAAVRAAKDAFPIWSSKSPLERSQILNKLADLIEHDLEEFAQAESKDQGENLNYLC</sequence>
<evidence type="ECO:0000256" key="1">
    <source>
        <dbReference type="ARBA" id="ARBA00009986"/>
    </source>
</evidence>
<dbReference type="Proteomes" id="UP000198323">
    <property type="component" value="Unassembled WGS sequence"/>
</dbReference>
<dbReference type="PANTHER" id="PTHR43720">
    <property type="entry name" value="2-AMINOMUCONIC SEMIALDEHYDE DEHYDROGENASE"/>
    <property type="match status" value="1"/>
</dbReference>
<comment type="caution">
    <text evidence="4">The sequence shown here is derived from an EMBL/GenBank/DDBJ whole genome shotgun (WGS) entry which is preliminary data.</text>
</comment>
<dbReference type="EMBL" id="MCFN01000015">
    <property type="protein sequence ID" value="OXB68421.1"/>
    <property type="molecule type" value="Genomic_DNA"/>
</dbReference>
<dbReference type="PANTHER" id="PTHR43720:SF2">
    <property type="entry name" value="2-AMINOMUCONIC SEMIALDEHYDE DEHYDROGENASE"/>
    <property type="match status" value="1"/>
</dbReference>
<dbReference type="Pfam" id="PF00171">
    <property type="entry name" value="Aldedh"/>
    <property type="match status" value="1"/>
</dbReference>
<organism evidence="4 5">
    <name type="scientific">Callipepla squamata</name>
    <name type="common">Scaled quail</name>
    <dbReference type="NCBI Taxonomy" id="9009"/>
    <lineage>
        <taxon>Eukaryota</taxon>
        <taxon>Metazoa</taxon>
        <taxon>Chordata</taxon>
        <taxon>Craniata</taxon>
        <taxon>Vertebrata</taxon>
        <taxon>Euteleostomi</taxon>
        <taxon>Archelosauria</taxon>
        <taxon>Archosauria</taxon>
        <taxon>Dinosauria</taxon>
        <taxon>Saurischia</taxon>
        <taxon>Theropoda</taxon>
        <taxon>Coelurosauria</taxon>
        <taxon>Aves</taxon>
        <taxon>Neognathae</taxon>
        <taxon>Galloanserae</taxon>
        <taxon>Galliformes</taxon>
        <taxon>Odontophoridae</taxon>
        <taxon>Callipepla</taxon>
    </lineage>
</organism>
<protein>
    <recommendedName>
        <fullName evidence="3">Aldehyde dehydrogenase domain-containing protein</fullName>
    </recommendedName>
</protein>
<dbReference type="Gene3D" id="3.40.605.10">
    <property type="entry name" value="Aldehyde Dehydrogenase, Chain A, domain 1"/>
    <property type="match status" value="1"/>
</dbReference>
<dbReference type="InterPro" id="IPR015590">
    <property type="entry name" value="Aldehyde_DH_dom"/>
</dbReference>
<dbReference type="InterPro" id="IPR016162">
    <property type="entry name" value="Ald_DH_N"/>
</dbReference>
<evidence type="ECO:0000313" key="5">
    <source>
        <dbReference type="Proteomes" id="UP000198323"/>
    </source>
</evidence>
<accession>A0A226NLK6</accession>
<keyword evidence="5" id="KW-1185">Reference proteome</keyword>
<dbReference type="InterPro" id="IPR016161">
    <property type="entry name" value="Ald_DH/histidinol_DH"/>
</dbReference>
<comment type="similarity">
    <text evidence="1">Belongs to the aldehyde dehydrogenase family.</text>
</comment>
<gene>
    <name evidence="4" type="ORF">ASZ78_010042</name>
</gene>
<evidence type="ECO:0000259" key="3">
    <source>
        <dbReference type="Pfam" id="PF00171"/>
    </source>
</evidence>
<dbReference type="SUPFAM" id="SSF53720">
    <property type="entry name" value="ALDH-like"/>
    <property type="match status" value="1"/>
</dbReference>
<evidence type="ECO:0000256" key="2">
    <source>
        <dbReference type="ARBA" id="ARBA00023027"/>
    </source>
</evidence>